<gene>
    <name evidence="8" type="ORF">BCV72DRAFT_305720</name>
</gene>
<dbReference type="PIRSF" id="PIRSF006060">
    <property type="entry name" value="AA_transporter"/>
    <property type="match status" value="1"/>
</dbReference>
<dbReference type="PROSITE" id="PS00218">
    <property type="entry name" value="AMINO_ACID_PERMEASE_1"/>
    <property type="match status" value="1"/>
</dbReference>
<dbReference type="Gene3D" id="1.20.1740.10">
    <property type="entry name" value="Amino acid/polyamine transporter I"/>
    <property type="match status" value="1"/>
</dbReference>
<dbReference type="PANTHER" id="PTHR45649">
    <property type="entry name" value="AMINO-ACID PERMEASE BAT1"/>
    <property type="match status" value="1"/>
</dbReference>
<name>A0A1X0R2K1_RHIZD</name>
<dbReference type="GO" id="GO:0006865">
    <property type="term" value="P:amino acid transport"/>
    <property type="evidence" value="ECO:0007669"/>
    <property type="project" value="InterPro"/>
</dbReference>
<dbReference type="Proteomes" id="UP000242414">
    <property type="component" value="Unassembled WGS sequence"/>
</dbReference>
<feature type="compositionally biased region" description="Basic and acidic residues" evidence="6">
    <location>
        <begin position="526"/>
        <end position="561"/>
    </location>
</feature>
<evidence type="ECO:0000256" key="2">
    <source>
        <dbReference type="ARBA" id="ARBA00022448"/>
    </source>
</evidence>
<dbReference type="GO" id="GO:0022857">
    <property type="term" value="F:transmembrane transporter activity"/>
    <property type="evidence" value="ECO:0007669"/>
    <property type="project" value="InterPro"/>
</dbReference>
<dbReference type="InterPro" id="IPR002293">
    <property type="entry name" value="AA/rel_permease1"/>
</dbReference>
<keyword evidence="3 7" id="KW-0812">Transmembrane</keyword>
<dbReference type="VEuPathDB" id="FungiDB:BCV72DRAFT_305720"/>
<feature type="transmembrane region" description="Helical" evidence="7">
    <location>
        <begin position="268"/>
        <end position="293"/>
    </location>
</feature>
<keyword evidence="4 7" id="KW-1133">Transmembrane helix</keyword>
<dbReference type="InterPro" id="IPR004840">
    <property type="entry name" value="Amino_acid_permease_CS"/>
</dbReference>
<feature type="transmembrane region" description="Helical" evidence="7">
    <location>
        <begin position="126"/>
        <end position="146"/>
    </location>
</feature>
<evidence type="ECO:0000256" key="3">
    <source>
        <dbReference type="ARBA" id="ARBA00022692"/>
    </source>
</evidence>
<accession>A0A1X0R2K1</accession>
<feature type="transmembrane region" description="Helical" evidence="7">
    <location>
        <begin position="152"/>
        <end position="172"/>
    </location>
</feature>
<dbReference type="OrthoDB" id="10054429at2759"/>
<dbReference type="Pfam" id="PF13520">
    <property type="entry name" value="AA_permease_2"/>
    <property type="match status" value="1"/>
</dbReference>
<feature type="transmembrane region" description="Helical" evidence="7">
    <location>
        <begin position="394"/>
        <end position="415"/>
    </location>
</feature>
<evidence type="ECO:0000256" key="7">
    <source>
        <dbReference type="SAM" id="Phobius"/>
    </source>
</evidence>
<feature type="transmembrane region" description="Helical" evidence="7">
    <location>
        <begin position="313"/>
        <end position="339"/>
    </location>
</feature>
<proteinExistence type="predicted"/>
<feature type="region of interest" description="Disordered" evidence="6">
    <location>
        <begin position="517"/>
        <end position="561"/>
    </location>
</feature>
<feature type="transmembrane region" description="Helical" evidence="7">
    <location>
        <begin position="66"/>
        <end position="85"/>
    </location>
</feature>
<comment type="subcellular location">
    <subcellularLocation>
        <location evidence="1">Membrane</location>
        <topology evidence="1">Multi-pass membrane protein</topology>
    </subcellularLocation>
</comment>
<sequence>MPPKLTAAEIEARDAARLNELGYKQELKRELTSLGNYGVALSVVCISSGLTSLYEYGLTTGGPVVMVWGWVIVAFFTMAVALAMAEISSAYPTSGGLYWWAARLSTKKYAPFASWMTGWFNLIGQFAVTAGINYGIASMLAAVISVGTNGTWVPTAGATVGLHIAMCFTQGIANSLGPKVTSAINAFSTWWQVIAPAVIMITMAVKAPTHQPASFVFTQFNNNTGWSSTAYVAVIGILQAQFTLTGYDSSAHMSEETKNAEVSGPVGMVMAVLVSSIMGFCFIIAFLFCIQDLNATINTDTGFPVMQIMFDSVGNAGAVCLMVMLIIACWQCGFASVTANSRMIYAFSRDGAIPGHKYWHKIDLKRQTPLNAVWLSVIVASLLGLPSLGNSTAFSAITSVATIGLYISYAVPIFAKLLNRGHFVRGPLHLGRFSDIIGIISIFWISLITILFVLPPKYPVDAVNMNYACLAVGMVLLGAGGRFAIDARKWFTGPKINLPQDKLDKVNLEQDKKDIRGLSSNDIEIGDSKEDSRTSSEKSGIEKEQKKEDGDIRVAEIEKIE</sequence>
<reference evidence="8" key="1">
    <citation type="journal article" date="2016" name="Proc. Natl. Acad. Sci. U.S.A.">
        <title>Lipid metabolic changes in an early divergent fungus govern the establishment of a mutualistic symbiosis with endobacteria.</title>
        <authorList>
            <person name="Lastovetsky O.A."/>
            <person name="Gaspar M.L."/>
            <person name="Mondo S.J."/>
            <person name="LaButti K.M."/>
            <person name="Sandor L."/>
            <person name="Grigoriev I.V."/>
            <person name="Henry S.A."/>
            <person name="Pawlowska T.E."/>
        </authorList>
    </citation>
    <scope>NUCLEOTIDE SEQUENCE [LARGE SCALE GENOMIC DNA]</scope>
    <source>
        <strain evidence="8">ATCC 52814</strain>
    </source>
</reference>
<feature type="transmembrane region" description="Helical" evidence="7">
    <location>
        <begin position="225"/>
        <end position="247"/>
    </location>
</feature>
<protein>
    <submittedName>
        <fullName evidence="8">Amino acid transporter</fullName>
    </submittedName>
</protein>
<dbReference type="GO" id="GO:0016020">
    <property type="term" value="C:membrane"/>
    <property type="evidence" value="ECO:0007669"/>
    <property type="project" value="UniProtKB-SubCell"/>
</dbReference>
<evidence type="ECO:0000256" key="6">
    <source>
        <dbReference type="SAM" id="MobiDB-lite"/>
    </source>
</evidence>
<dbReference type="PANTHER" id="PTHR45649:SF26">
    <property type="entry name" value="OS04G0435100 PROTEIN"/>
    <property type="match status" value="1"/>
</dbReference>
<feature type="transmembrane region" description="Helical" evidence="7">
    <location>
        <begin position="465"/>
        <end position="485"/>
    </location>
</feature>
<feature type="transmembrane region" description="Helical" evidence="7">
    <location>
        <begin position="184"/>
        <end position="205"/>
    </location>
</feature>
<organism evidence="8">
    <name type="scientific">Rhizopus microsporus var. microsporus</name>
    <dbReference type="NCBI Taxonomy" id="86635"/>
    <lineage>
        <taxon>Eukaryota</taxon>
        <taxon>Fungi</taxon>
        <taxon>Fungi incertae sedis</taxon>
        <taxon>Mucoromycota</taxon>
        <taxon>Mucoromycotina</taxon>
        <taxon>Mucoromycetes</taxon>
        <taxon>Mucorales</taxon>
        <taxon>Mucorineae</taxon>
        <taxon>Rhizopodaceae</taxon>
        <taxon>Rhizopus</taxon>
    </lineage>
</organism>
<feature type="transmembrane region" description="Helical" evidence="7">
    <location>
        <begin position="436"/>
        <end position="453"/>
    </location>
</feature>
<keyword evidence="2" id="KW-0813">Transport</keyword>
<dbReference type="AlphaFoldDB" id="A0A1X0R2K1"/>
<evidence type="ECO:0000256" key="4">
    <source>
        <dbReference type="ARBA" id="ARBA00022989"/>
    </source>
</evidence>
<evidence type="ECO:0000313" key="8">
    <source>
        <dbReference type="EMBL" id="ORE06247.1"/>
    </source>
</evidence>
<feature type="transmembrane region" description="Helical" evidence="7">
    <location>
        <begin position="34"/>
        <end position="54"/>
    </location>
</feature>
<dbReference type="EMBL" id="KV921927">
    <property type="protein sequence ID" value="ORE06247.1"/>
    <property type="molecule type" value="Genomic_DNA"/>
</dbReference>
<evidence type="ECO:0000256" key="5">
    <source>
        <dbReference type="ARBA" id="ARBA00023136"/>
    </source>
</evidence>
<keyword evidence="5 7" id="KW-0472">Membrane</keyword>
<evidence type="ECO:0000256" key="1">
    <source>
        <dbReference type="ARBA" id="ARBA00004141"/>
    </source>
</evidence>